<protein>
    <submittedName>
        <fullName evidence="4">GCN5 family acetyltransferase</fullName>
    </submittedName>
</protein>
<evidence type="ECO:0000259" key="3">
    <source>
        <dbReference type="PROSITE" id="PS51186"/>
    </source>
</evidence>
<dbReference type="InterPro" id="IPR016181">
    <property type="entry name" value="Acyl_CoA_acyltransferase"/>
</dbReference>
<dbReference type="AlphaFoldDB" id="A0A1B7KSH7"/>
<dbReference type="EMBL" id="LXMA01000018">
    <property type="protein sequence ID" value="OAT73037.1"/>
    <property type="molecule type" value="Genomic_DNA"/>
</dbReference>
<dbReference type="Gene3D" id="3.40.630.30">
    <property type="match status" value="1"/>
</dbReference>
<organism evidence="4 5">
    <name type="scientific">Parageobacillus thermoglucosidasius</name>
    <name type="common">Geobacillus thermoglucosidasius</name>
    <dbReference type="NCBI Taxonomy" id="1426"/>
    <lineage>
        <taxon>Bacteria</taxon>
        <taxon>Bacillati</taxon>
        <taxon>Bacillota</taxon>
        <taxon>Bacilli</taxon>
        <taxon>Bacillales</taxon>
        <taxon>Anoxybacillaceae</taxon>
        <taxon>Parageobacillus</taxon>
    </lineage>
</organism>
<dbReference type="SUPFAM" id="SSF55729">
    <property type="entry name" value="Acyl-CoA N-acyltransferases (Nat)"/>
    <property type="match status" value="1"/>
</dbReference>
<comment type="caution">
    <text evidence="4">The sequence shown here is derived from an EMBL/GenBank/DDBJ whole genome shotgun (WGS) entry which is preliminary data.</text>
</comment>
<name>A0A1B7KSH7_PARTM</name>
<gene>
    <name evidence="4" type="ORF">A7K69_19155</name>
</gene>
<sequence>MPLTIRQALREDIPHLCHLMKELSGHEISQEEMNNRLEFIEDSPFDSLYVCEENGAILGLLGFRIRENLEEVSKYGEISVIVVDSGARRKGVGRFLMNYAEKLAFEKGCIGTWLVSGFGREEQAHPFYKELGYEITGYRFVKRF</sequence>
<feature type="domain" description="N-acetyltransferase" evidence="3">
    <location>
        <begin position="3"/>
        <end position="144"/>
    </location>
</feature>
<dbReference type="PROSITE" id="PS51186">
    <property type="entry name" value="GNAT"/>
    <property type="match status" value="1"/>
</dbReference>
<dbReference type="Proteomes" id="UP000078290">
    <property type="component" value="Unassembled WGS sequence"/>
</dbReference>
<evidence type="ECO:0000256" key="2">
    <source>
        <dbReference type="ARBA" id="ARBA00023315"/>
    </source>
</evidence>
<keyword evidence="2" id="KW-0012">Acyltransferase</keyword>
<reference evidence="5" key="1">
    <citation type="submission" date="2016-05" db="EMBL/GenBank/DDBJ databases">
        <authorList>
            <person name="Wang W."/>
            <person name="Zhu L."/>
        </authorList>
    </citation>
    <scope>NUCLEOTIDE SEQUENCE [LARGE SCALE GENOMIC DNA]</scope>
    <source>
        <strain evidence="5">W-2</strain>
    </source>
</reference>
<dbReference type="RefSeq" id="WP_064551456.1">
    <property type="nucleotide sequence ID" value="NZ_LXMA01000018.1"/>
</dbReference>
<evidence type="ECO:0000256" key="1">
    <source>
        <dbReference type="ARBA" id="ARBA00022679"/>
    </source>
</evidence>
<dbReference type="CDD" id="cd04301">
    <property type="entry name" value="NAT_SF"/>
    <property type="match status" value="1"/>
</dbReference>
<proteinExistence type="predicted"/>
<dbReference type="InterPro" id="IPR000182">
    <property type="entry name" value="GNAT_dom"/>
</dbReference>
<dbReference type="Pfam" id="PF00583">
    <property type="entry name" value="Acetyltransf_1"/>
    <property type="match status" value="1"/>
</dbReference>
<dbReference type="PANTHER" id="PTHR43877">
    <property type="entry name" value="AMINOALKYLPHOSPHONATE N-ACETYLTRANSFERASE-RELATED-RELATED"/>
    <property type="match status" value="1"/>
</dbReference>
<dbReference type="PANTHER" id="PTHR43877:SF2">
    <property type="entry name" value="AMINOALKYLPHOSPHONATE N-ACETYLTRANSFERASE-RELATED"/>
    <property type="match status" value="1"/>
</dbReference>
<dbReference type="OrthoDB" id="9797826at2"/>
<keyword evidence="1 4" id="KW-0808">Transferase</keyword>
<evidence type="ECO:0000313" key="4">
    <source>
        <dbReference type="EMBL" id="OAT73037.1"/>
    </source>
</evidence>
<dbReference type="GO" id="GO:0016747">
    <property type="term" value="F:acyltransferase activity, transferring groups other than amino-acyl groups"/>
    <property type="evidence" value="ECO:0007669"/>
    <property type="project" value="InterPro"/>
</dbReference>
<evidence type="ECO:0000313" key="5">
    <source>
        <dbReference type="Proteomes" id="UP000078290"/>
    </source>
</evidence>
<accession>A0A1B7KSH7</accession>
<dbReference type="InterPro" id="IPR050832">
    <property type="entry name" value="Bact_Acetyltransf"/>
</dbReference>